<feature type="transmembrane region" description="Helical" evidence="1">
    <location>
        <begin position="38"/>
        <end position="58"/>
    </location>
</feature>
<dbReference type="eggNOG" id="COG3428">
    <property type="taxonomic scope" value="Bacteria"/>
</dbReference>
<feature type="domain" description="YdbS-like PH" evidence="2">
    <location>
        <begin position="57"/>
        <end position="136"/>
    </location>
</feature>
<feature type="transmembrane region" description="Helical" evidence="1">
    <location>
        <begin position="359"/>
        <end position="388"/>
    </location>
</feature>
<accession>C5RCI2</accession>
<dbReference type="HOGENOM" id="CLU_024617_6_2_9"/>
<dbReference type="OrthoDB" id="2195155at2"/>
<feature type="transmembrane region" description="Helical" evidence="1">
    <location>
        <begin position="173"/>
        <end position="194"/>
    </location>
</feature>
<feature type="domain" description="YdbS-like PH" evidence="2">
    <location>
        <begin position="244"/>
        <end position="303"/>
    </location>
</feature>
<keyword evidence="1" id="KW-0812">Transmembrane</keyword>
<dbReference type="InterPro" id="IPR014529">
    <property type="entry name" value="UCP026631"/>
</dbReference>
<dbReference type="EMBL" id="ACKU01000032">
    <property type="protein sequence ID" value="EER74138.1"/>
    <property type="molecule type" value="Genomic_DNA"/>
</dbReference>
<dbReference type="InterPro" id="IPR005182">
    <property type="entry name" value="YdbS-like_PH"/>
</dbReference>
<keyword evidence="1" id="KW-1133">Transmembrane helix</keyword>
<keyword evidence="1" id="KW-0472">Membrane</keyword>
<evidence type="ECO:0000259" key="2">
    <source>
        <dbReference type="Pfam" id="PF03703"/>
    </source>
</evidence>
<dbReference type="Proteomes" id="UP000004528">
    <property type="component" value="Unassembled WGS sequence"/>
</dbReference>
<feature type="domain" description="YdbS-like PH" evidence="2">
    <location>
        <begin position="409"/>
        <end position="477"/>
    </location>
</feature>
<proteinExistence type="predicted"/>
<dbReference type="PIRSF" id="PIRSF026631">
    <property type="entry name" value="UCP026631"/>
    <property type="match status" value="1"/>
</dbReference>
<dbReference type="AlphaFoldDB" id="C5RCI2"/>
<organism evidence="3 4">
    <name type="scientific">Weissella paramesenteroides ATCC 33313</name>
    <dbReference type="NCBI Taxonomy" id="585506"/>
    <lineage>
        <taxon>Bacteria</taxon>
        <taxon>Bacillati</taxon>
        <taxon>Bacillota</taxon>
        <taxon>Bacilli</taxon>
        <taxon>Lactobacillales</taxon>
        <taxon>Lactobacillaceae</taxon>
        <taxon>Weissella</taxon>
    </lineage>
</organism>
<name>C5RCI2_WEIPA</name>
<dbReference type="Pfam" id="PF03703">
    <property type="entry name" value="bPH_2"/>
    <property type="match status" value="3"/>
</dbReference>
<comment type="caution">
    <text evidence="3">The sequence shown here is derived from an EMBL/GenBank/DDBJ whole genome shotgun (WGS) entry which is preliminary data.</text>
</comment>
<keyword evidence="4" id="KW-1185">Reference proteome</keyword>
<dbReference type="PANTHER" id="PTHR34473">
    <property type="entry name" value="UPF0699 TRANSMEMBRANE PROTEIN YDBS"/>
    <property type="match status" value="1"/>
</dbReference>
<evidence type="ECO:0000313" key="4">
    <source>
        <dbReference type="Proteomes" id="UP000004528"/>
    </source>
</evidence>
<reference evidence="3 4" key="1">
    <citation type="submission" date="2009-04" db="EMBL/GenBank/DDBJ databases">
        <authorList>
            <person name="Qin X."/>
            <person name="Bachman B."/>
            <person name="Battles P."/>
            <person name="Bell A."/>
            <person name="Bess C."/>
            <person name="Bickham C."/>
            <person name="Chaboub L."/>
            <person name="Chen D."/>
            <person name="Coyle M."/>
            <person name="Deiros D.R."/>
            <person name="Dinh H."/>
            <person name="Forbes L."/>
            <person name="Fowler G."/>
            <person name="Francisco L."/>
            <person name="Fu Q."/>
            <person name="Gubbala S."/>
            <person name="Hale W."/>
            <person name="Han Y."/>
            <person name="Hemphill L."/>
            <person name="Highlander S.K."/>
            <person name="Hirani K."/>
            <person name="Hogues M."/>
            <person name="Jackson L."/>
            <person name="Jakkamsetti A."/>
            <person name="Javaid M."/>
            <person name="Jiang H."/>
            <person name="Korchina V."/>
            <person name="Kovar C."/>
            <person name="Lara F."/>
            <person name="Lee S."/>
            <person name="Mata R."/>
            <person name="Mathew T."/>
            <person name="Moen C."/>
            <person name="Morales K."/>
            <person name="Munidasa M."/>
            <person name="Nazareth L."/>
            <person name="Ngo R."/>
            <person name="Nguyen L."/>
            <person name="Okwuonu G."/>
            <person name="Ongeri F."/>
            <person name="Patil S."/>
            <person name="Petrosino J."/>
            <person name="Pham C."/>
            <person name="Pham P."/>
            <person name="Pu L.-L."/>
            <person name="Puazo M."/>
            <person name="Raj R."/>
            <person name="Reid J."/>
            <person name="Rouhana J."/>
            <person name="Saada N."/>
            <person name="Shang Y."/>
            <person name="Simmons D."/>
            <person name="Thornton R."/>
            <person name="Warren J."/>
            <person name="Weissenberger G."/>
            <person name="Zhang J."/>
            <person name="Zhang L."/>
            <person name="Zhou C."/>
            <person name="Zhu D."/>
            <person name="Muzny D."/>
            <person name="Worley K."/>
            <person name="Gibbs R."/>
        </authorList>
    </citation>
    <scope>NUCLEOTIDE SEQUENCE [LARGE SCALE GENOMIC DNA]</scope>
    <source>
        <strain evidence="3 4">ATCC 33313</strain>
    </source>
</reference>
<protein>
    <recommendedName>
        <fullName evidence="2">YdbS-like PH domain-containing protein</fullName>
    </recommendedName>
</protein>
<feature type="transmembrane region" description="Helical" evidence="1">
    <location>
        <begin position="12"/>
        <end position="32"/>
    </location>
</feature>
<evidence type="ECO:0000313" key="3">
    <source>
        <dbReference type="EMBL" id="EER74138.1"/>
    </source>
</evidence>
<evidence type="ECO:0000256" key="1">
    <source>
        <dbReference type="SAM" id="Phobius"/>
    </source>
</evidence>
<dbReference type="PANTHER" id="PTHR34473:SF2">
    <property type="entry name" value="UPF0699 TRANSMEMBRANE PROTEIN YDBT"/>
    <property type="match status" value="1"/>
</dbReference>
<dbReference type="STRING" id="585506.HMPREF0877_1678"/>
<feature type="transmembrane region" description="Helical" evidence="1">
    <location>
        <begin position="220"/>
        <end position="240"/>
    </location>
</feature>
<gene>
    <name evidence="3" type="ORF">HMPREF0877_1678</name>
</gene>
<sequence>MFMTVKAKHLHPLALVIFLVEEVKTWWVLLLLGVANQLWWWLVAAVCVGVFFIVSRYATLTYTISADEIMIKQGLFNKQQLHLTYPKIQTFQTKQWFFMKPFQLVSLKIETSAHVDNQADASLPIISLKEVHELEQLKQNARSEINDQPMSPTNAVHRDDEVKQQYQIKWRDLNLYAVTSFSMVPILLGISVVYNRLDDILPKHYLTQLVSRFSQQTETVIIFDIVFVILLAVVISYLLIIQRYYHFKIVQHGTQLTTNKGFFQTSRVTVRLNRIQSVVYIQSWLRQLLHLTTVQALVAANASDDEKSGGVVIMPVVQSKDVQQQMHAFIDWLPIQDVTGKSRWRANARGRWALIRNRLLIAALICVPICVFLRPFGLLSLIVLPVAWSLGIYTGKKTEIGVTGEKILVAQVGRLFGKKRYYMPKKNIQAMQLSQSILMRQTGLVHLVIRLRSGNTELSIKIRYLPEQDAKAVYAWYRQAYLQ</sequence>